<dbReference type="GeneID" id="24565664"/>
<sequence>MGKSFCGQDNCKGCATCAGIGLAIAFAGFIGFSALLVLVLYIMGRLYNVSLGEILNQIRDGFRDSKPKHQ</sequence>
<keyword evidence="1" id="KW-0812">Transmembrane</keyword>
<dbReference type="VEuPathDB" id="PiroplasmaDB:BBBOND_0310260"/>
<evidence type="ECO:0000313" key="2">
    <source>
        <dbReference type="EMBL" id="CDR97123.1"/>
    </source>
</evidence>
<dbReference type="RefSeq" id="XP_012769309.1">
    <property type="nucleotide sequence ID" value="XM_012913855.1"/>
</dbReference>
<feature type="transmembrane region" description="Helical" evidence="1">
    <location>
        <begin position="20"/>
        <end position="42"/>
    </location>
</feature>
<protein>
    <submittedName>
        <fullName evidence="2">Uncharacterized protein</fullName>
    </submittedName>
</protein>
<dbReference type="EMBL" id="LK391709">
    <property type="protein sequence ID" value="CDR97123.1"/>
    <property type="molecule type" value="Genomic_DNA"/>
</dbReference>
<proteinExistence type="predicted"/>
<dbReference type="AlphaFoldDB" id="A0A061D9A1"/>
<accession>A0A061D9A1</accession>
<evidence type="ECO:0000256" key="1">
    <source>
        <dbReference type="SAM" id="Phobius"/>
    </source>
</evidence>
<dbReference type="KEGG" id="bbig:BBBOND_0310260"/>
<name>A0A061D9A1_BABBI</name>
<dbReference type="Proteomes" id="UP000033188">
    <property type="component" value="Chromosome 3"/>
</dbReference>
<keyword evidence="1" id="KW-1133">Transmembrane helix</keyword>
<keyword evidence="3" id="KW-1185">Reference proteome</keyword>
<reference evidence="3" key="1">
    <citation type="journal article" date="2014" name="Nucleic Acids Res.">
        <title>The evolutionary dynamics of variant antigen genes in Babesia reveal a history of genomic innovation underlying host-parasite interaction.</title>
        <authorList>
            <person name="Jackson A.P."/>
            <person name="Otto T.D."/>
            <person name="Darby A."/>
            <person name="Ramaprasad A."/>
            <person name="Xia D."/>
            <person name="Echaide I.E."/>
            <person name="Farber M."/>
            <person name="Gahlot S."/>
            <person name="Gamble J."/>
            <person name="Gupta D."/>
            <person name="Gupta Y."/>
            <person name="Jackson L."/>
            <person name="Malandrin L."/>
            <person name="Malas T.B."/>
            <person name="Moussa E."/>
            <person name="Nair M."/>
            <person name="Reid A.J."/>
            <person name="Sanders M."/>
            <person name="Sharma J."/>
            <person name="Tracey A."/>
            <person name="Quail M.A."/>
            <person name="Weir W."/>
            <person name="Wastling J.M."/>
            <person name="Hall N."/>
            <person name="Willadsen P."/>
            <person name="Lingelbach K."/>
            <person name="Shiels B."/>
            <person name="Tait A."/>
            <person name="Berriman M."/>
            <person name="Allred D.R."/>
            <person name="Pain A."/>
        </authorList>
    </citation>
    <scope>NUCLEOTIDE SEQUENCE [LARGE SCALE GENOMIC DNA]</scope>
    <source>
        <strain evidence="3">Bond</strain>
    </source>
</reference>
<organism evidence="2 3">
    <name type="scientific">Babesia bigemina</name>
    <dbReference type="NCBI Taxonomy" id="5866"/>
    <lineage>
        <taxon>Eukaryota</taxon>
        <taxon>Sar</taxon>
        <taxon>Alveolata</taxon>
        <taxon>Apicomplexa</taxon>
        <taxon>Aconoidasida</taxon>
        <taxon>Piroplasmida</taxon>
        <taxon>Babesiidae</taxon>
        <taxon>Babesia</taxon>
    </lineage>
</organism>
<keyword evidence="1" id="KW-0472">Membrane</keyword>
<evidence type="ECO:0000313" key="3">
    <source>
        <dbReference type="Proteomes" id="UP000033188"/>
    </source>
</evidence>
<gene>
    <name evidence="2" type="ORF">BBBOND_0310260</name>
</gene>